<dbReference type="PANTHER" id="PTHR34947">
    <property type="entry name" value="TRANSMEMBRANE PROTEIN"/>
    <property type="match status" value="1"/>
</dbReference>
<dbReference type="PANTHER" id="PTHR34947:SF2">
    <property type="entry name" value="TRANSMEMBRANE PROTEIN"/>
    <property type="match status" value="1"/>
</dbReference>
<accession>W9QFL8</accession>
<organism evidence="2 3">
    <name type="scientific">Morus notabilis</name>
    <dbReference type="NCBI Taxonomy" id="981085"/>
    <lineage>
        <taxon>Eukaryota</taxon>
        <taxon>Viridiplantae</taxon>
        <taxon>Streptophyta</taxon>
        <taxon>Embryophyta</taxon>
        <taxon>Tracheophyta</taxon>
        <taxon>Spermatophyta</taxon>
        <taxon>Magnoliopsida</taxon>
        <taxon>eudicotyledons</taxon>
        <taxon>Gunneridae</taxon>
        <taxon>Pentapetalae</taxon>
        <taxon>rosids</taxon>
        <taxon>fabids</taxon>
        <taxon>Rosales</taxon>
        <taxon>Moraceae</taxon>
        <taxon>Moreae</taxon>
        <taxon>Morus</taxon>
    </lineage>
</organism>
<proteinExistence type="predicted"/>
<dbReference type="Proteomes" id="UP000030645">
    <property type="component" value="Unassembled WGS sequence"/>
</dbReference>
<gene>
    <name evidence="2" type="ORF">L484_018235</name>
</gene>
<evidence type="ECO:0008006" key="4">
    <source>
        <dbReference type="Google" id="ProtNLM"/>
    </source>
</evidence>
<name>W9QFL8_9ROSA</name>
<dbReference type="eggNOG" id="ENOG502S1PA">
    <property type="taxonomic scope" value="Eukaryota"/>
</dbReference>
<keyword evidence="3" id="KW-1185">Reference proteome</keyword>
<sequence>MVITQILLFSVSVFSLFFSHSSLLPFLHSLNFCFSTFPYQLFTHAIDKNCIFLICNGLLVFLTKYSGLARSFSSSSSHQDDQSHFKNAIEGSQSEFLIMPQKEEPIVVPENTGLAENVPMEELGNEKEYYFTNRGEIEKEIIEVKEQEIESGSLASKEEEKDQEKEEEEEEEEETIVNVAEDEEENDVWPNDDSLIEQKEDDEVGNGVMSTEELNKKFDEFIRRMKEELRIEAQRQLIMV</sequence>
<reference evidence="3" key="1">
    <citation type="submission" date="2013-01" db="EMBL/GenBank/DDBJ databases">
        <title>Draft Genome Sequence of a Mulberry Tree, Morus notabilis C.K. Schneid.</title>
        <authorList>
            <person name="He N."/>
            <person name="Zhao S."/>
        </authorList>
    </citation>
    <scope>NUCLEOTIDE SEQUENCE</scope>
</reference>
<evidence type="ECO:0000313" key="2">
    <source>
        <dbReference type="EMBL" id="EXB36077.1"/>
    </source>
</evidence>
<dbReference type="AlphaFoldDB" id="W9QFL8"/>
<evidence type="ECO:0000256" key="1">
    <source>
        <dbReference type="SAM" id="MobiDB-lite"/>
    </source>
</evidence>
<feature type="region of interest" description="Disordered" evidence="1">
    <location>
        <begin position="148"/>
        <end position="211"/>
    </location>
</feature>
<feature type="compositionally biased region" description="Acidic residues" evidence="1">
    <location>
        <begin position="165"/>
        <end position="187"/>
    </location>
</feature>
<protein>
    <recommendedName>
        <fullName evidence="4">DUF4408 domain-containing protein</fullName>
    </recommendedName>
</protein>
<dbReference type="EMBL" id="KE343571">
    <property type="protein sequence ID" value="EXB36077.1"/>
    <property type="molecule type" value="Genomic_DNA"/>
</dbReference>
<evidence type="ECO:0000313" key="3">
    <source>
        <dbReference type="Proteomes" id="UP000030645"/>
    </source>
</evidence>